<comment type="caution">
    <text evidence="1">The sequence shown here is derived from an EMBL/GenBank/DDBJ whole genome shotgun (WGS) entry which is preliminary data.</text>
</comment>
<protein>
    <submittedName>
        <fullName evidence="1">Uncharacterized protein</fullName>
    </submittedName>
</protein>
<sequence>MHADPDLLALLALGEPAGTPEERLHVEACAVCAHELADFARVVDQGRRAPLDATLTTPGEQVWLSIRSDLGLTAPTQEPATEDGQDEDDLTGHAHLAPVEAVWADATGDAELATDERGRRILQVALHAELPTSGIRQAWLVHRHDPTRRQTLGILDGSHGLWTVDHSIDLAEFGILDISQQSPGETEHSGQTIVQGELTLAS</sequence>
<keyword evidence="2" id="KW-1185">Reference proteome</keyword>
<dbReference type="Proteomes" id="UP000758168">
    <property type="component" value="Unassembled WGS sequence"/>
</dbReference>
<evidence type="ECO:0000313" key="2">
    <source>
        <dbReference type="Proteomes" id="UP000758168"/>
    </source>
</evidence>
<dbReference type="RefSeq" id="WP_210057187.1">
    <property type="nucleotide sequence ID" value="NZ_BAAAMH010000010.1"/>
</dbReference>
<evidence type="ECO:0000313" key="1">
    <source>
        <dbReference type="EMBL" id="MBP2418009.1"/>
    </source>
</evidence>
<reference evidence="1 2" key="1">
    <citation type="submission" date="2021-03" db="EMBL/GenBank/DDBJ databases">
        <title>Sequencing the genomes of 1000 actinobacteria strains.</title>
        <authorList>
            <person name="Klenk H.-P."/>
        </authorList>
    </citation>
    <scope>NUCLEOTIDE SEQUENCE [LARGE SCALE GENOMIC DNA]</scope>
    <source>
        <strain evidence="1 2">DSM 12936</strain>
    </source>
</reference>
<name>A0ABS4ZAJ6_9ACTN</name>
<dbReference type="EMBL" id="JAGIOB010000001">
    <property type="protein sequence ID" value="MBP2418009.1"/>
    <property type="molecule type" value="Genomic_DNA"/>
</dbReference>
<organism evidence="1 2">
    <name type="scientific">Microlunatus capsulatus</name>
    <dbReference type="NCBI Taxonomy" id="99117"/>
    <lineage>
        <taxon>Bacteria</taxon>
        <taxon>Bacillati</taxon>
        <taxon>Actinomycetota</taxon>
        <taxon>Actinomycetes</taxon>
        <taxon>Propionibacteriales</taxon>
        <taxon>Propionibacteriaceae</taxon>
        <taxon>Microlunatus</taxon>
    </lineage>
</organism>
<accession>A0ABS4ZAJ6</accession>
<gene>
    <name evidence="1" type="ORF">JOF54_002931</name>
</gene>
<proteinExistence type="predicted"/>